<organism evidence="1 2">
    <name type="scientific">Eumeta variegata</name>
    <name type="common">Bagworm moth</name>
    <name type="synonym">Eumeta japonica</name>
    <dbReference type="NCBI Taxonomy" id="151549"/>
    <lineage>
        <taxon>Eukaryota</taxon>
        <taxon>Metazoa</taxon>
        <taxon>Ecdysozoa</taxon>
        <taxon>Arthropoda</taxon>
        <taxon>Hexapoda</taxon>
        <taxon>Insecta</taxon>
        <taxon>Pterygota</taxon>
        <taxon>Neoptera</taxon>
        <taxon>Endopterygota</taxon>
        <taxon>Lepidoptera</taxon>
        <taxon>Glossata</taxon>
        <taxon>Ditrysia</taxon>
        <taxon>Tineoidea</taxon>
        <taxon>Psychidae</taxon>
        <taxon>Oiketicinae</taxon>
        <taxon>Eumeta</taxon>
    </lineage>
</organism>
<dbReference type="Proteomes" id="UP000299102">
    <property type="component" value="Unassembled WGS sequence"/>
</dbReference>
<dbReference type="PANTHER" id="PTHR46060">
    <property type="entry name" value="MARINER MOS1 TRANSPOSASE-LIKE PROTEIN"/>
    <property type="match status" value="1"/>
</dbReference>
<dbReference type="EMBL" id="BGZK01000340">
    <property type="protein sequence ID" value="GBP37906.1"/>
    <property type="molecule type" value="Genomic_DNA"/>
</dbReference>
<gene>
    <name evidence="1" type="ORF">EVAR_21442_1</name>
</gene>
<dbReference type="PANTHER" id="PTHR46060:SF1">
    <property type="entry name" value="MARINER MOS1 TRANSPOSASE-LIKE PROTEIN"/>
    <property type="match status" value="1"/>
</dbReference>
<dbReference type="InterPro" id="IPR052709">
    <property type="entry name" value="Transposase-MT_Hybrid"/>
</dbReference>
<dbReference type="AlphaFoldDB" id="A0A4C1VG84"/>
<reference evidence="1 2" key="1">
    <citation type="journal article" date="2019" name="Commun. Biol.">
        <title>The bagworm genome reveals a unique fibroin gene that provides high tensile strength.</title>
        <authorList>
            <person name="Kono N."/>
            <person name="Nakamura H."/>
            <person name="Ohtoshi R."/>
            <person name="Tomita M."/>
            <person name="Numata K."/>
            <person name="Arakawa K."/>
        </authorList>
    </citation>
    <scope>NUCLEOTIDE SEQUENCE [LARGE SCALE GENOMIC DNA]</scope>
</reference>
<sequence length="118" mass="14002">MKLYTSLATVYNWFNEFKRGRTNLTDDLRQGRPFMATIEDNISAVRLMIKTDKRVTYQQIRTSLSIGMSQVYKILHEQLAASKLSTLWIAYNLTEAQKLRLVIWCRKMMQRFASLYRI</sequence>
<keyword evidence="2" id="KW-1185">Reference proteome</keyword>
<evidence type="ECO:0008006" key="3">
    <source>
        <dbReference type="Google" id="ProtNLM"/>
    </source>
</evidence>
<dbReference type="OrthoDB" id="10017160at2759"/>
<proteinExistence type="predicted"/>
<dbReference type="STRING" id="151549.A0A4C1VG84"/>
<protein>
    <recommendedName>
        <fullName evidence="3">Histone-lysine N-methyltransferase SETMAR</fullName>
    </recommendedName>
</protein>
<accession>A0A4C1VG84</accession>
<evidence type="ECO:0000313" key="2">
    <source>
        <dbReference type="Proteomes" id="UP000299102"/>
    </source>
</evidence>
<evidence type="ECO:0000313" key="1">
    <source>
        <dbReference type="EMBL" id="GBP37906.1"/>
    </source>
</evidence>
<name>A0A4C1VG84_EUMVA</name>
<comment type="caution">
    <text evidence="1">The sequence shown here is derived from an EMBL/GenBank/DDBJ whole genome shotgun (WGS) entry which is preliminary data.</text>
</comment>